<name>A0A8R7QVU0_TRIUA</name>
<protein>
    <submittedName>
        <fullName evidence="2">Uncharacterized protein</fullName>
    </submittedName>
</protein>
<dbReference type="EnsemblPlants" id="TuG1812G0600003783.01.T01">
    <property type="protein sequence ID" value="TuG1812G0600003783.01.T01.cds245692"/>
    <property type="gene ID" value="TuG1812G0600003783.01"/>
</dbReference>
<evidence type="ECO:0000256" key="1">
    <source>
        <dbReference type="SAM" id="MobiDB-lite"/>
    </source>
</evidence>
<dbReference type="Gramene" id="TuG1812G0600003783.01.T01">
    <property type="protein sequence ID" value="TuG1812G0600003783.01.T01.cds245692"/>
    <property type="gene ID" value="TuG1812G0600003783.01"/>
</dbReference>
<proteinExistence type="predicted"/>
<sequence length="171" mass="18918">MATRKSAQRNMVLVEAKQRCSWRFIVPPARSIFTLPGVDGKRSSSSARIFLQHAVVVLLPARPPAAARKPTNQEDTRNPSHPLAPPPCPGRRRNHGQMEDRSSKQASRRKSARCLPSDGRTPGARVRVPSGNPGRTEGICASEFYWEERERGRGRGWVRACLGEEGGEGRV</sequence>
<dbReference type="Proteomes" id="UP000015106">
    <property type="component" value="Chromosome 6"/>
</dbReference>
<gene>
    <name evidence="2" type="primary">LOC125515060</name>
</gene>
<organism evidence="2 3">
    <name type="scientific">Triticum urartu</name>
    <name type="common">Red wild einkorn</name>
    <name type="synonym">Crithodium urartu</name>
    <dbReference type="NCBI Taxonomy" id="4572"/>
    <lineage>
        <taxon>Eukaryota</taxon>
        <taxon>Viridiplantae</taxon>
        <taxon>Streptophyta</taxon>
        <taxon>Embryophyta</taxon>
        <taxon>Tracheophyta</taxon>
        <taxon>Spermatophyta</taxon>
        <taxon>Magnoliopsida</taxon>
        <taxon>Liliopsida</taxon>
        <taxon>Poales</taxon>
        <taxon>Poaceae</taxon>
        <taxon>BOP clade</taxon>
        <taxon>Pooideae</taxon>
        <taxon>Triticodae</taxon>
        <taxon>Triticeae</taxon>
        <taxon>Triticinae</taxon>
        <taxon>Triticum</taxon>
    </lineage>
</organism>
<accession>A0A8R7QVU0</accession>
<evidence type="ECO:0000313" key="3">
    <source>
        <dbReference type="Proteomes" id="UP000015106"/>
    </source>
</evidence>
<evidence type="ECO:0000313" key="2">
    <source>
        <dbReference type="EnsemblPlants" id="TuG1812G0600003783.01.T01.cds245692"/>
    </source>
</evidence>
<dbReference type="AlphaFoldDB" id="A0A8R7QVU0"/>
<reference evidence="3" key="1">
    <citation type="journal article" date="2013" name="Nature">
        <title>Draft genome of the wheat A-genome progenitor Triticum urartu.</title>
        <authorList>
            <person name="Ling H.Q."/>
            <person name="Zhao S."/>
            <person name="Liu D."/>
            <person name="Wang J."/>
            <person name="Sun H."/>
            <person name="Zhang C."/>
            <person name="Fan H."/>
            <person name="Li D."/>
            <person name="Dong L."/>
            <person name="Tao Y."/>
            <person name="Gao C."/>
            <person name="Wu H."/>
            <person name="Li Y."/>
            <person name="Cui Y."/>
            <person name="Guo X."/>
            <person name="Zheng S."/>
            <person name="Wang B."/>
            <person name="Yu K."/>
            <person name="Liang Q."/>
            <person name="Yang W."/>
            <person name="Lou X."/>
            <person name="Chen J."/>
            <person name="Feng M."/>
            <person name="Jian J."/>
            <person name="Zhang X."/>
            <person name="Luo G."/>
            <person name="Jiang Y."/>
            <person name="Liu J."/>
            <person name="Wang Z."/>
            <person name="Sha Y."/>
            <person name="Zhang B."/>
            <person name="Wu H."/>
            <person name="Tang D."/>
            <person name="Shen Q."/>
            <person name="Xue P."/>
            <person name="Zou S."/>
            <person name="Wang X."/>
            <person name="Liu X."/>
            <person name="Wang F."/>
            <person name="Yang Y."/>
            <person name="An X."/>
            <person name="Dong Z."/>
            <person name="Zhang K."/>
            <person name="Zhang X."/>
            <person name="Luo M.C."/>
            <person name="Dvorak J."/>
            <person name="Tong Y."/>
            <person name="Wang J."/>
            <person name="Yang H."/>
            <person name="Li Z."/>
            <person name="Wang D."/>
            <person name="Zhang A."/>
            <person name="Wang J."/>
        </authorList>
    </citation>
    <scope>NUCLEOTIDE SEQUENCE</scope>
    <source>
        <strain evidence="3">cv. G1812</strain>
    </source>
</reference>
<feature type="region of interest" description="Disordered" evidence="1">
    <location>
        <begin position="62"/>
        <end position="134"/>
    </location>
</feature>
<reference evidence="2" key="3">
    <citation type="submission" date="2022-06" db="UniProtKB">
        <authorList>
            <consortium name="EnsemblPlants"/>
        </authorList>
    </citation>
    <scope>IDENTIFICATION</scope>
</reference>
<keyword evidence="3" id="KW-1185">Reference proteome</keyword>
<reference evidence="2" key="2">
    <citation type="submission" date="2018-03" db="EMBL/GenBank/DDBJ databases">
        <title>The Triticum urartu genome reveals the dynamic nature of wheat genome evolution.</title>
        <authorList>
            <person name="Ling H."/>
            <person name="Ma B."/>
            <person name="Shi X."/>
            <person name="Liu H."/>
            <person name="Dong L."/>
            <person name="Sun H."/>
            <person name="Cao Y."/>
            <person name="Gao Q."/>
            <person name="Zheng S."/>
            <person name="Li Y."/>
            <person name="Yu Y."/>
            <person name="Du H."/>
            <person name="Qi M."/>
            <person name="Li Y."/>
            <person name="Yu H."/>
            <person name="Cui Y."/>
            <person name="Wang N."/>
            <person name="Chen C."/>
            <person name="Wu H."/>
            <person name="Zhao Y."/>
            <person name="Zhang J."/>
            <person name="Li Y."/>
            <person name="Zhou W."/>
            <person name="Zhang B."/>
            <person name="Hu W."/>
            <person name="Eijk M."/>
            <person name="Tang J."/>
            <person name="Witsenboer H."/>
            <person name="Zhao S."/>
            <person name="Li Z."/>
            <person name="Zhang A."/>
            <person name="Wang D."/>
            <person name="Liang C."/>
        </authorList>
    </citation>
    <scope>NUCLEOTIDE SEQUENCE [LARGE SCALE GENOMIC DNA]</scope>
    <source>
        <strain evidence="2">cv. G1812</strain>
    </source>
</reference>